<gene>
    <name evidence="1" type="ORF">ACFFUT_08565</name>
</gene>
<accession>A0ABV5JED7</accession>
<keyword evidence="2" id="KW-1185">Reference proteome</keyword>
<proteinExistence type="predicted"/>
<reference evidence="1 2" key="1">
    <citation type="submission" date="2024-09" db="EMBL/GenBank/DDBJ databases">
        <authorList>
            <person name="Sun Q."/>
            <person name="Mori K."/>
        </authorList>
    </citation>
    <scope>NUCLEOTIDE SEQUENCE [LARGE SCALE GENOMIC DNA]</scope>
    <source>
        <strain evidence="1 2">CECT 8726</strain>
    </source>
</reference>
<dbReference type="Proteomes" id="UP001589683">
    <property type="component" value="Unassembled WGS sequence"/>
</dbReference>
<dbReference type="EMBL" id="JBHMEA010000032">
    <property type="protein sequence ID" value="MFB9231836.1"/>
    <property type="molecule type" value="Genomic_DNA"/>
</dbReference>
<sequence>MPRFTDEEYEDLVTRLENSHEELVGKNFEMSELYGDAWTKVSKTQMGIKLSAEISDRRDGRIDRLVKVEEEIKAPYHILYRIV</sequence>
<dbReference type="RefSeq" id="WP_213890691.1">
    <property type="nucleotide sequence ID" value="NZ_JAGFNU010000013.1"/>
</dbReference>
<name>A0ABV5JED7_9RHOB</name>
<comment type="caution">
    <text evidence="1">The sequence shown here is derived from an EMBL/GenBank/DDBJ whole genome shotgun (WGS) entry which is preliminary data.</text>
</comment>
<organism evidence="1 2">
    <name type="scientific">Pseudohalocynthiibacter aestuariivivens</name>
    <dbReference type="NCBI Taxonomy" id="1591409"/>
    <lineage>
        <taxon>Bacteria</taxon>
        <taxon>Pseudomonadati</taxon>
        <taxon>Pseudomonadota</taxon>
        <taxon>Alphaproteobacteria</taxon>
        <taxon>Rhodobacterales</taxon>
        <taxon>Paracoccaceae</taxon>
        <taxon>Pseudohalocynthiibacter</taxon>
    </lineage>
</organism>
<protein>
    <submittedName>
        <fullName evidence="1">Uncharacterized protein</fullName>
    </submittedName>
</protein>
<evidence type="ECO:0000313" key="2">
    <source>
        <dbReference type="Proteomes" id="UP001589683"/>
    </source>
</evidence>
<evidence type="ECO:0000313" key="1">
    <source>
        <dbReference type="EMBL" id="MFB9231836.1"/>
    </source>
</evidence>